<dbReference type="EMBL" id="CP000227">
    <property type="protein sequence ID" value="ACM15502.1"/>
    <property type="molecule type" value="Genomic_DNA"/>
</dbReference>
<proteinExistence type="predicted"/>
<reference evidence="2 3" key="1">
    <citation type="journal article" date="2009" name="J. Bacteriol.">
        <title>Complete genome sequence of the extremophilic Bacillus cereus strain Q1 with industrial applications.</title>
        <authorList>
            <person name="Xiong Z."/>
            <person name="Jiang Y."/>
            <person name="Qi D."/>
            <person name="Lu H."/>
            <person name="Yang F."/>
            <person name="Yang J."/>
            <person name="Chen L."/>
            <person name="Sun L."/>
            <person name="Xu X."/>
            <person name="Xue Y."/>
            <person name="Zhu Y."/>
            <person name="Jin Q."/>
        </authorList>
    </citation>
    <scope>NUCLEOTIDE SEQUENCE [LARGE SCALE GENOMIC DNA]</scope>
    <source>
        <strain evidence="2 3">Q1</strain>
    </source>
</reference>
<dbReference type="HOGENOM" id="CLU_100155_1_0_9"/>
<accession>B9J5T1</accession>
<feature type="domain" description="LicD/FKTN/FKRP nucleotidyltransferase" evidence="1">
    <location>
        <begin position="56"/>
        <end position="87"/>
    </location>
</feature>
<organism evidence="2 3">
    <name type="scientific">Bacillus cereus (strain Q1)</name>
    <dbReference type="NCBI Taxonomy" id="361100"/>
    <lineage>
        <taxon>Bacteria</taxon>
        <taxon>Bacillati</taxon>
        <taxon>Bacillota</taxon>
        <taxon>Bacilli</taxon>
        <taxon>Bacillales</taxon>
        <taxon>Bacillaceae</taxon>
        <taxon>Bacillus</taxon>
        <taxon>Bacillus cereus group</taxon>
    </lineage>
</organism>
<name>B9J5T1_BACCQ</name>
<dbReference type="Proteomes" id="UP000000441">
    <property type="component" value="Chromosome"/>
</dbReference>
<dbReference type="GO" id="GO:0009100">
    <property type="term" value="P:glycoprotein metabolic process"/>
    <property type="evidence" value="ECO:0007669"/>
    <property type="project" value="UniProtKB-ARBA"/>
</dbReference>
<protein>
    <recommendedName>
        <fullName evidence="1">LicD/FKTN/FKRP nucleotidyltransferase domain-containing protein</fullName>
    </recommendedName>
</protein>
<dbReference type="Pfam" id="PF04991">
    <property type="entry name" value="LicD"/>
    <property type="match status" value="1"/>
</dbReference>
<dbReference type="AlphaFoldDB" id="B9J5T1"/>
<dbReference type="PANTHER" id="PTHR43404">
    <property type="entry name" value="LIPOPOLYSACCHARIDE CHOLINEPHOSPHOTRANSFERASE LICD"/>
    <property type="match status" value="1"/>
</dbReference>
<evidence type="ECO:0000313" key="3">
    <source>
        <dbReference type="Proteomes" id="UP000000441"/>
    </source>
</evidence>
<dbReference type="InterPro" id="IPR007074">
    <property type="entry name" value="LicD/FKTN/FKRP_NTP_transf"/>
</dbReference>
<dbReference type="KEGG" id="bcq:BCQ_5102"/>
<dbReference type="PANTHER" id="PTHR43404:SF1">
    <property type="entry name" value="MNN4P"/>
    <property type="match status" value="1"/>
</dbReference>
<gene>
    <name evidence="2" type="ordered locus">BCQ_5102</name>
</gene>
<dbReference type="InterPro" id="IPR052942">
    <property type="entry name" value="LPS_cholinephosphotransferase"/>
</dbReference>
<sequence>MGFKRKIKTYIKSNKLMYAILKKPLKYRFNRKMQWKRDAIKNYGIECLLLMKESFKEHKQEFWLDYGTLLGAVREKDFIEHDLDMDLGTFNVSEEKKRALEKTLNGKGIKTLREFRINGNIVEQTFTYKEAHIDIFYYYRLEETQKIWCYFFEETDNMIKKENGNNKIVTGWKAKTATSTFLGVNEIEFKGEKFPSPINIEQYLVENYGPNFMIKDDEWDYANSGNNIQAIEVNGIKAIYK</sequence>
<evidence type="ECO:0000313" key="2">
    <source>
        <dbReference type="EMBL" id="ACM15502.1"/>
    </source>
</evidence>
<evidence type="ECO:0000259" key="1">
    <source>
        <dbReference type="Pfam" id="PF04991"/>
    </source>
</evidence>